<dbReference type="InterPro" id="IPR015943">
    <property type="entry name" value="WD40/YVTN_repeat-like_dom_sf"/>
</dbReference>
<feature type="domain" description="Photosynthesis system II assembly factor Ycf48/Hcf136-like" evidence="4">
    <location>
        <begin position="155"/>
        <end position="279"/>
    </location>
</feature>
<keyword evidence="6" id="KW-1185">Reference proteome</keyword>
<proteinExistence type="predicted"/>
<dbReference type="PROSITE" id="PS51318">
    <property type="entry name" value="TAT"/>
    <property type="match status" value="1"/>
</dbReference>
<dbReference type="Pfam" id="PF14870">
    <property type="entry name" value="PSII_BNR"/>
    <property type="match status" value="1"/>
</dbReference>
<reference evidence="5 6" key="1">
    <citation type="submission" date="2023-07" db="EMBL/GenBank/DDBJ databases">
        <title>Sorghum-associated microbial communities from plants grown in Nebraska, USA.</title>
        <authorList>
            <person name="Schachtman D."/>
        </authorList>
    </citation>
    <scope>NUCLEOTIDE SEQUENCE [LARGE SCALE GENOMIC DNA]</scope>
    <source>
        <strain evidence="5 6">BE308</strain>
    </source>
</reference>
<accession>A0ABU1ZQE6</accession>
<name>A0ABU1ZQE6_9BURK</name>
<dbReference type="RefSeq" id="WP_310344000.1">
    <property type="nucleotide sequence ID" value="NZ_JAVDXO010000006.1"/>
</dbReference>
<dbReference type="Gene3D" id="2.130.10.10">
    <property type="entry name" value="YVTN repeat-like/Quinoprotein amine dehydrogenase"/>
    <property type="match status" value="2"/>
</dbReference>
<organism evidence="5 6">
    <name type="scientific">Rhodoferax saidenbachensis</name>
    <dbReference type="NCBI Taxonomy" id="1484693"/>
    <lineage>
        <taxon>Bacteria</taxon>
        <taxon>Pseudomonadati</taxon>
        <taxon>Pseudomonadota</taxon>
        <taxon>Betaproteobacteria</taxon>
        <taxon>Burkholderiales</taxon>
        <taxon>Comamonadaceae</taxon>
        <taxon>Rhodoferax</taxon>
    </lineage>
</organism>
<keyword evidence="3" id="KW-0732">Signal</keyword>
<keyword evidence="1" id="KW-0602">Photosynthesis</keyword>
<dbReference type="PANTHER" id="PTHR47199">
    <property type="entry name" value="PHOTOSYSTEM II STABILITY/ASSEMBLY FACTOR HCF136, CHLOROPLASTIC"/>
    <property type="match status" value="1"/>
</dbReference>
<evidence type="ECO:0000313" key="5">
    <source>
        <dbReference type="EMBL" id="MDR7307608.1"/>
    </source>
</evidence>
<evidence type="ECO:0000256" key="2">
    <source>
        <dbReference type="ARBA" id="ARBA00023276"/>
    </source>
</evidence>
<evidence type="ECO:0000256" key="1">
    <source>
        <dbReference type="ARBA" id="ARBA00022531"/>
    </source>
</evidence>
<evidence type="ECO:0000256" key="3">
    <source>
        <dbReference type="SAM" id="SignalP"/>
    </source>
</evidence>
<gene>
    <name evidence="5" type="ORF">J2X15_002895</name>
</gene>
<dbReference type="Proteomes" id="UP001268089">
    <property type="component" value="Unassembled WGS sequence"/>
</dbReference>
<keyword evidence="2" id="KW-0604">Photosystem II</keyword>
<evidence type="ECO:0000313" key="6">
    <source>
        <dbReference type="Proteomes" id="UP001268089"/>
    </source>
</evidence>
<dbReference type="EMBL" id="JAVDXO010000006">
    <property type="protein sequence ID" value="MDR7307608.1"/>
    <property type="molecule type" value="Genomic_DNA"/>
</dbReference>
<dbReference type="PANTHER" id="PTHR47199:SF2">
    <property type="entry name" value="PHOTOSYSTEM II STABILITY_ASSEMBLY FACTOR HCF136, CHLOROPLASTIC"/>
    <property type="match status" value="1"/>
</dbReference>
<evidence type="ECO:0000259" key="4">
    <source>
        <dbReference type="Pfam" id="PF14870"/>
    </source>
</evidence>
<protein>
    <submittedName>
        <fullName evidence="5">Photosystem II stability/assembly factor-like uncharacterized protein</fullName>
    </submittedName>
</protein>
<feature type="signal peptide" evidence="3">
    <location>
        <begin position="1"/>
        <end position="30"/>
    </location>
</feature>
<dbReference type="InterPro" id="IPR028203">
    <property type="entry name" value="PSII_CF48-like_dom"/>
</dbReference>
<dbReference type="SUPFAM" id="SSF110296">
    <property type="entry name" value="Oligoxyloglucan reducing end-specific cellobiohydrolase"/>
    <property type="match status" value="1"/>
</dbReference>
<feature type="chain" id="PRO_5046904294" evidence="3">
    <location>
        <begin position="31"/>
        <end position="358"/>
    </location>
</feature>
<sequence length="358" mass="36852">MRGPAYPGMARRTVLGALAGWAAAAPLAGAASAPAVLSAPALMSPKALGAATLAVTRAGQRLVAVGERGTVLLSDDHGASWKQAPVPVQTTLTTVRFADDKTGWAAGHLGVILRSDDAGASWHKQLDGLQAAALMLQAAQATGDDKAIANAQRWVEEGADKPFFDLEFIDAQRGFAVGAYGQMFATADGGKTWASVAQRLPNPKSLHLYGLRAHGQTLLIAGEQGLLLRSTDGGLSFSALASPYKGSFFGLLHTAGDVWVAYGLRGTAYRSLDAGTQWKQLDTGLPMAVGAGTALPKGGFVLMGQAGDVLLGRDEAAALQRTPAREPVPVSGVAIAADGSLVLASLRGMRRLPAPSVN</sequence>
<comment type="caution">
    <text evidence="5">The sequence shown here is derived from an EMBL/GenBank/DDBJ whole genome shotgun (WGS) entry which is preliminary data.</text>
</comment>
<dbReference type="InterPro" id="IPR006311">
    <property type="entry name" value="TAT_signal"/>
</dbReference>